<dbReference type="SUPFAM" id="SSF46689">
    <property type="entry name" value="Homeodomain-like"/>
    <property type="match status" value="1"/>
</dbReference>
<dbReference type="Proteomes" id="UP000294114">
    <property type="component" value="Unassembled WGS sequence"/>
</dbReference>
<name>A0A4Q8BDK1_9ACTN</name>
<dbReference type="InterPro" id="IPR050109">
    <property type="entry name" value="HTH-type_TetR-like_transc_reg"/>
</dbReference>
<dbReference type="RefSeq" id="WP_130336332.1">
    <property type="nucleotide sequence ID" value="NZ_SHLD01000001.1"/>
</dbReference>
<dbReference type="InterPro" id="IPR023772">
    <property type="entry name" value="DNA-bd_HTH_TetR-type_CS"/>
</dbReference>
<dbReference type="Pfam" id="PF16859">
    <property type="entry name" value="TetR_C_11"/>
    <property type="match status" value="1"/>
</dbReference>
<keyword evidence="1" id="KW-0805">Transcription regulation</keyword>
<dbReference type="PROSITE" id="PS01081">
    <property type="entry name" value="HTH_TETR_1"/>
    <property type="match status" value="1"/>
</dbReference>
<sequence>MAGVQVGRVERGPGRPRQEHVTGAVLSAVLELVAEQGLAAVTMDAVAARAGVSKPAIYRRWPGKHDLVIAAAETRVGVLAVPDLGDFRAELRAVLDARLDVYRIPGTARLLAGLIAAVQEAGEVRGAYQRYVSRTMGETRKILERGIARGDVRADIDVQSAATLVAAPLIFRLVIEQQLPDERFAADLTDMIARAVGSPA</sequence>
<dbReference type="PANTHER" id="PTHR30055">
    <property type="entry name" value="HTH-TYPE TRANSCRIPTIONAL REGULATOR RUTR"/>
    <property type="match status" value="1"/>
</dbReference>
<dbReference type="Pfam" id="PF00440">
    <property type="entry name" value="TetR_N"/>
    <property type="match status" value="1"/>
</dbReference>
<dbReference type="OrthoDB" id="9796019at2"/>
<dbReference type="EMBL" id="SHLD01000001">
    <property type="protein sequence ID" value="RZU75972.1"/>
    <property type="molecule type" value="Genomic_DNA"/>
</dbReference>
<gene>
    <name evidence="6" type="ORF">EV384_4556</name>
</gene>
<comment type="caution">
    <text evidence="6">The sequence shown here is derived from an EMBL/GenBank/DDBJ whole genome shotgun (WGS) entry which is preliminary data.</text>
</comment>
<dbReference type="InterPro" id="IPR001647">
    <property type="entry name" value="HTH_TetR"/>
</dbReference>
<dbReference type="InterPro" id="IPR009057">
    <property type="entry name" value="Homeodomain-like_sf"/>
</dbReference>
<dbReference type="AlphaFoldDB" id="A0A4Q8BDK1"/>
<organism evidence="6 7">
    <name type="scientific">Micromonospora kangleipakensis</name>
    <dbReference type="NCBI Taxonomy" id="1077942"/>
    <lineage>
        <taxon>Bacteria</taxon>
        <taxon>Bacillati</taxon>
        <taxon>Actinomycetota</taxon>
        <taxon>Actinomycetes</taxon>
        <taxon>Micromonosporales</taxon>
        <taxon>Micromonosporaceae</taxon>
        <taxon>Micromonospora</taxon>
    </lineage>
</organism>
<evidence type="ECO:0000313" key="7">
    <source>
        <dbReference type="Proteomes" id="UP000294114"/>
    </source>
</evidence>
<dbReference type="SUPFAM" id="SSF48498">
    <property type="entry name" value="Tetracyclin repressor-like, C-terminal domain"/>
    <property type="match status" value="1"/>
</dbReference>
<evidence type="ECO:0000256" key="4">
    <source>
        <dbReference type="PROSITE-ProRule" id="PRU00335"/>
    </source>
</evidence>
<evidence type="ECO:0000313" key="6">
    <source>
        <dbReference type="EMBL" id="RZU75972.1"/>
    </source>
</evidence>
<keyword evidence="7" id="KW-1185">Reference proteome</keyword>
<dbReference type="InterPro" id="IPR011075">
    <property type="entry name" value="TetR_C"/>
</dbReference>
<reference evidence="6 7" key="1">
    <citation type="submission" date="2019-02" db="EMBL/GenBank/DDBJ databases">
        <title>Sequencing the genomes of 1000 actinobacteria strains.</title>
        <authorList>
            <person name="Klenk H.-P."/>
        </authorList>
    </citation>
    <scope>NUCLEOTIDE SEQUENCE [LARGE SCALE GENOMIC DNA]</scope>
    <source>
        <strain evidence="6 7">DSM 45612</strain>
    </source>
</reference>
<dbReference type="PANTHER" id="PTHR30055:SF148">
    <property type="entry name" value="TETR-FAMILY TRANSCRIPTIONAL REGULATOR"/>
    <property type="match status" value="1"/>
</dbReference>
<accession>A0A4Q8BDK1</accession>
<keyword evidence="3" id="KW-0804">Transcription</keyword>
<evidence type="ECO:0000256" key="2">
    <source>
        <dbReference type="ARBA" id="ARBA00023125"/>
    </source>
</evidence>
<dbReference type="PROSITE" id="PS50977">
    <property type="entry name" value="HTH_TETR_2"/>
    <property type="match status" value="1"/>
</dbReference>
<dbReference type="GO" id="GO:0000976">
    <property type="term" value="F:transcription cis-regulatory region binding"/>
    <property type="evidence" value="ECO:0007669"/>
    <property type="project" value="TreeGrafter"/>
</dbReference>
<evidence type="ECO:0000259" key="5">
    <source>
        <dbReference type="PROSITE" id="PS50977"/>
    </source>
</evidence>
<keyword evidence="2 4" id="KW-0238">DNA-binding</keyword>
<evidence type="ECO:0000256" key="1">
    <source>
        <dbReference type="ARBA" id="ARBA00023015"/>
    </source>
</evidence>
<feature type="DNA-binding region" description="H-T-H motif" evidence="4">
    <location>
        <begin position="42"/>
        <end position="61"/>
    </location>
</feature>
<dbReference type="Gene3D" id="1.10.10.60">
    <property type="entry name" value="Homeodomain-like"/>
    <property type="match status" value="1"/>
</dbReference>
<dbReference type="GO" id="GO:0003700">
    <property type="term" value="F:DNA-binding transcription factor activity"/>
    <property type="evidence" value="ECO:0007669"/>
    <property type="project" value="TreeGrafter"/>
</dbReference>
<dbReference type="Gene3D" id="1.10.357.10">
    <property type="entry name" value="Tetracycline Repressor, domain 2"/>
    <property type="match status" value="1"/>
</dbReference>
<dbReference type="InterPro" id="IPR036271">
    <property type="entry name" value="Tet_transcr_reg_TetR-rel_C_sf"/>
</dbReference>
<feature type="domain" description="HTH tetR-type" evidence="5">
    <location>
        <begin position="19"/>
        <end position="79"/>
    </location>
</feature>
<proteinExistence type="predicted"/>
<evidence type="ECO:0000256" key="3">
    <source>
        <dbReference type="ARBA" id="ARBA00023163"/>
    </source>
</evidence>
<protein>
    <submittedName>
        <fullName evidence="6">TetR family transcriptional regulator</fullName>
    </submittedName>
</protein>
<dbReference type="PRINTS" id="PR00455">
    <property type="entry name" value="HTHTETR"/>
</dbReference>